<reference evidence="2 3" key="1">
    <citation type="submission" date="2015-09" db="EMBL/GenBank/DDBJ databases">
        <authorList>
            <consortium name="Pathogen Informatics"/>
        </authorList>
    </citation>
    <scope>NUCLEOTIDE SEQUENCE [LARGE SCALE GENOMIC DNA]</scope>
    <source>
        <strain evidence="2 3">2789STDY5834878</strain>
    </source>
</reference>
<dbReference type="GO" id="GO:0003677">
    <property type="term" value="F:DNA binding"/>
    <property type="evidence" value="ECO:0007669"/>
    <property type="project" value="InterPro"/>
</dbReference>
<dbReference type="RefSeq" id="WP_055287143.1">
    <property type="nucleotide sequence ID" value="NZ_CABIXW010000004.1"/>
</dbReference>
<dbReference type="Pfam" id="PF01381">
    <property type="entry name" value="HTH_3"/>
    <property type="match status" value="1"/>
</dbReference>
<proteinExistence type="predicted"/>
<evidence type="ECO:0000313" key="2">
    <source>
        <dbReference type="EMBL" id="CUQ85609.1"/>
    </source>
</evidence>
<evidence type="ECO:0000313" key="3">
    <source>
        <dbReference type="Proteomes" id="UP000095780"/>
    </source>
</evidence>
<dbReference type="EMBL" id="CZBV01000004">
    <property type="protein sequence ID" value="CUQ85609.1"/>
    <property type="molecule type" value="Genomic_DNA"/>
</dbReference>
<dbReference type="InterPro" id="IPR001387">
    <property type="entry name" value="Cro/C1-type_HTH"/>
</dbReference>
<dbReference type="InterPro" id="IPR010982">
    <property type="entry name" value="Lambda_DNA-bd_dom_sf"/>
</dbReference>
<organism evidence="2 3">
    <name type="scientific">Lachnospira eligens</name>
    <dbReference type="NCBI Taxonomy" id="39485"/>
    <lineage>
        <taxon>Bacteria</taxon>
        <taxon>Bacillati</taxon>
        <taxon>Bacillota</taxon>
        <taxon>Clostridia</taxon>
        <taxon>Lachnospirales</taxon>
        <taxon>Lachnospiraceae</taxon>
        <taxon>Lachnospira</taxon>
    </lineage>
</organism>
<dbReference type="AlphaFoldDB" id="A0A174ZKY8"/>
<dbReference type="Proteomes" id="UP000095780">
    <property type="component" value="Unassembled WGS sequence"/>
</dbReference>
<feature type="domain" description="HTH cro/C1-type" evidence="1">
    <location>
        <begin position="22"/>
        <end position="76"/>
    </location>
</feature>
<name>A0A174ZKY8_9FIRM</name>
<dbReference type="CDD" id="cd00093">
    <property type="entry name" value="HTH_XRE"/>
    <property type="match status" value="1"/>
</dbReference>
<dbReference type="SMART" id="SM00530">
    <property type="entry name" value="HTH_XRE"/>
    <property type="match status" value="1"/>
</dbReference>
<accession>A0A174ZKY8</accession>
<protein>
    <submittedName>
        <fullName evidence="2">Helix-turn-helix</fullName>
    </submittedName>
</protein>
<sequence length="348" mass="39932">MSEGNNTEQILNEINSSIVKIINNKMNEFNLSQKTLSEKTKISQPTISKLLSKKANFSTKELIVLSDALKINLMNVAYKTYENFGKQNFLYEHNNIPESDNFVINTTRHAFNGYIGNSYYLYYKSTITYEEKIIEGTIEFNNTENNRCSVKMKIFTGALNEYGDKIYKEYYGDMIISIPLSTCYISLKNQKIGEISYIMFHHMFLNNNPIKCRVGAALTTSCSENKRPTMHRIVLSQTAFDLNDAEDALFLDSQLNLNGSKIVISEQNLKQLLKDSDVEEMLDPFAIEKTKSSYYILDEEMLLNSPMSECDKISAINKIRKYSVTDDNIKINSSADRILFNYINSINL</sequence>
<dbReference type="PROSITE" id="PS50943">
    <property type="entry name" value="HTH_CROC1"/>
    <property type="match status" value="1"/>
</dbReference>
<evidence type="ECO:0000259" key="1">
    <source>
        <dbReference type="PROSITE" id="PS50943"/>
    </source>
</evidence>
<gene>
    <name evidence="2" type="ORF">ERS852492_01656</name>
</gene>
<dbReference type="SUPFAM" id="SSF47413">
    <property type="entry name" value="lambda repressor-like DNA-binding domains"/>
    <property type="match status" value="1"/>
</dbReference>
<dbReference type="Gene3D" id="1.10.260.40">
    <property type="entry name" value="lambda repressor-like DNA-binding domains"/>
    <property type="match status" value="1"/>
</dbReference>